<name>A0A0U9I385_9FIRM</name>
<keyword evidence="2" id="KW-1185">Reference proteome</keyword>
<dbReference type="InterPro" id="IPR010368">
    <property type="entry name" value="Com_YlbF"/>
</dbReference>
<dbReference type="RefSeq" id="WP_059031523.1">
    <property type="nucleotide sequence ID" value="NZ_BSDN01000001.1"/>
</dbReference>
<dbReference type="Gene3D" id="1.20.1500.10">
    <property type="entry name" value="YheA/YmcA-like"/>
    <property type="match status" value="1"/>
</dbReference>
<evidence type="ECO:0000313" key="1">
    <source>
        <dbReference type="EMBL" id="GAQ24456.1"/>
    </source>
</evidence>
<accession>A0A0U9I385</accession>
<evidence type="ECO:0000313" key="2">
    <source>
        <dbReference type="Proteomes" id="UP000062160"/>
    </source>
</evidence>
<dbReference type="SUPFAM" id="SSF158622">
    <property type="entry name" value="YheA/YmcA-like"/>
    <property type="match status" value="1"/>
</dbReference>
<sequence>MNAYDAAHQLARSLEESVEYVEYKKAKEKVKQDPQVLKMLKDLRAKQLEVQALTLSGKPNAEAQKSLESLYNIAINNSLIKEFLDAEERFAVLFTDIQNIIVRNIDFTLDSEEK</sequence>
<proteinExistence type="predicted"/>
<dbReference type="OrthoDB" id="9811402at2"/>
<protein>
    <submittedName>
        <fullName evidence="1">Cell fate regulator YlbF, YheA/YmcA/DUF963 family</fullName>
    </submittedName>
</protein>
<reference evidence="1" key="1">
    <citation type="journal article" date="2016" name="Genome Announc.">
        <title>Draft Genome Sequence of the Syntrophic Lactate-Degrading Bacterium Tepidanaerobacter syntrophicus JLT.</title>
        <authorList>
            <person name="Matsuura N."/>
            <person name="Ohashi A."/>
            <person name="Tourlousse D.M."/>
            <person name="Sekiguchi Y."/>
        </authorList>
    </citation>
    <scope>NUCLEOTIDE SEQUENCE [LARGE SCALE GENOMIC DNA]</scope>
    <source>
        <strain evidence="1">JL</strain>
    </source>
</reference>
<organism evidence="1">
    <name type="scientific">Tepidanaerobacter syntrophicus</name>
    <dbReference type="NCBI Taxonomy" id="224999"/>
    <lineage>
        <taxon>Bacteria</taxon>
        <taxon>Bacillati</taxon>
        <taxon>Bacillota</taxon>
        <taxon>Clostridia</taxon>
        <taxon>Thermosediminibacterales</taxon>
        <taxon>Tepidanaerobacteraceae</taxon>
        <taxon>Tepidanaerobacter</taxon>
    </lineage>
</organism>
<dbReference type="Proteomes" id="UP000062160">
    <property type="component" value="Unassembled WGS sequence"/>
</dbReference>
<dbReference type="Pfam" id="PF06133">
    <property type="entry name" value="Com_YlbF"/>
    <property type="match status" value="1"/>
</dbReference>
<dbReference type="InterPro" id="IPR023378">
    <property type="entry name" value="YheA/YmcA-like_dom_sf"/>
</dbReference>
<gene>
    <name evidence="1" type="ORF">TSYNT_5284</name>
</gene>
<dbReference type="STRING" id="224999.GCA_001485475_00438"/>
<dbReference type="AlphaFoldDB" id="A0A0U9I385"/>
<dbReference type="EMBL" id="DF976999">
    <property type="protein sequence ID" value="GAQ24456.1"/>
    <property type="molecule type" value="Genomic_DNA"/>
</dbReference>